<accession>A0A3P6V897</accession>
<dbReference type="AlphaFoldDB" id="A0A3P6V897"/>
<evidence type="ECO:0000313" key="2">
    <source>
        <dbReference type="EMBL" id="VDK86411.1"/>
    </source>
</evidence>
<keyword evidence="3" id="KW-1185">Reference proteome</keyword>
<evidence type="ECO:0000256" key="1">
    <source>
        <dbReference type="SAM" id="MobiDB-lite"/>
    </source>
</evidence>
<feature type="compositionally biased region" description="Polar residues" evidence="1">
    <location>
        <begin position="79"/>
        <end position="91"/>
    </location>
</feature>
<organism evidence="2 3">
    <name type="scientific">Litomosoides sigmodontis</name>
    <name type="common">Filarial nematode worm</name>
    <dbReference type="NCBI Taxonomy" id="42156"/>
    <lineage>
        <taxon>Eukaryota</taxon>
        <taxon>Metazoa</taxon>
        <taxon>Ecdysozoa</taxon>
        <taxon>Nematoda</taxon>
        <taxon>Chromadorea</taxon>
        <taxon>Rhabditida</taxon>
        <taxon>Spirurina</taxon>
        <taxon>Spiruromorpha</taxon>
        <taxon>Filarioidea</taxon>
        <taxon>Onchocercidae</taxon>
        <taxon>Litomosoides</taxon>
    </lineage>
</organism>
<name>A0A3P6V897_LITSI</name>
<gene>
    <name evidence="2" type="ORF">NLS_LOCUS7599</name>
</gene>
<dbReference type="EMBL" id="UYRX01000812">
    <property type="protein sequence ID" value="VDK86411.1"/>
    <property type="molecule type" value="Genomic_DNA"/>
</dbReference>
<proteinExistence type="predicted"/>
<reference evidence="2 3" key="1">
    <citation type="submission" date="2018-08" db="EMBL/GenBank/DDBJ databases">
        <authorList>
            <person name="Laetsch R D."/>
            <person name="Stevens L."/>
            <person name="Kumar S."/>
            <person name="Blaxter L. M."/>
        </authorList>
    </citation>
    <scope>NUCLEOTIDE SEQUENCE [LARGE SCALE GENOMIC DNA]</scope>
</reference>
<sequence>MQANTAQWRSCAVEEMHQIDVESLSDKMNGCEDDVSEMQDMCKTNLTVALSSDCTKGNGNAKRLRPAGIILANTLSSTYGTEGSCTPTNSISDRKKQLPGEAESQEVRNRFEHDLRCSGKEGNSC</sequence>
<feature type="region of interest" description="Disordered" evidence="1">
    <location>
        <begin position="79"/>
        <end position="109"/>
    </location>
</feature>
<dbReference type="Proteomes" id="UP000277928">
    <property type="component" value="Unassembled WGS sequence"/>
</dbReference>
<protein>
    <submittedName>
        <fullName evidence="2">Uncharacterized protein</fullName>
    </submittedName>
</protein>
<evidence type="ECO:0000313" key="3">
    <source>
        <dbReference type="Proteomes" id="UP000277928"/>
    </source>
</evidence>